<keyword evidence="4" id="KW-0472">Membrane</keyword>
<gene>
    <name evidence="9" type="ORF">BD94_3783</name>
</gene>
<dbReference type="Proteomes" id="UP000028933">
    <property type="component" value="Chromosome"/>
</dbReference>
<keyword evidence="5" id="KW-0998">Cell outer membrane</keyword>
<dbReference type="Gene3D" id="1.25.40.390">
    <property type="match status" value="1"/>
</dbReference>
<name>A0A077EM41_9FLAO</name>
<proteinExistence type="inferred from homology"/>
<accession>A0A077EM41</accession>
<dbReference type="InterPro" id="IPR011990">
    <property type="entry name" value="TPR-like_helical_dom_sf"/>
</dbReference>
<evidence type="ECO:0000259" key="8">
    <source>
        <dbReference type="Pfam" id="PF14322"/>
    </source>
</evidence>
<sequence>MKKIKFNIKTFVLIVGISAGLASCNSDYLETSPTDNVNQEMALSTADNLKALVNGMHRNMYVRQNSSQGQSGQAGVMIMTEAASDDVIWASTGNNWYISSVRWLDQGNENSSNTYYPYQFYYSMIRNANLVINSAAKVTGDQQTIDTAVGEALTYRAFSYFNLVQFYGKRYVAGVNNSQDGVPLRLEANEKPLARASVEDVYAQVNKDLQLALTKLNGVGRYSKSHFDSNIVKGLLARVALTQGNYKAAANYAKEARAGYPLMDNAAYKAGFNSAANIEWMWATIMVPDQSDGFGNFSAYMSRNYNSTQIRQAPKLMNSTLFSKFPATDVRTQVVDPSGNHIPWLSTTNAQGKVVRTSAYSNYSVFPYSSQKFMVKDQGESTADVPYMRAAEMYLIEAEALARLGDEAGSKAVFNELQKNRNTAYAGAITSGAAYITEILNTRRLELWGEGFRWFDLKRLAQDLDRTGTNQSDVVMNGLVKVPSTDFRWQWQIPRAEINASQGVVTQNPLQ</sequence>
<dbReference type="Pfam" id="PF07980">
    <property type="entry name" value="SusD_RagB"/>
    <property type="match status" value="1"/>
</dbReference>
<dbReference type="Pfam" id="PF14322">
    <property type="entry name" value="SusD-like_3"/>
    <property type="match status" value="1"/>
</dbReference>
<evidence type="ECO:0000259" key="7">
    <source>
        <dbReference type="Pfam" id="PF07980"/>
    </source>
</evidence>
<protein>
    <submittedName>
        <fullName evidence="9">Putative outer membrane protein, probably involved in nutrient binding</fullName>
    </submittedName>
</protein>
<dbReference type="AlphaFoldDB" id="A0A077EM41"/>
<keyword evidence="3 6" id="KW-0732">Signal</keyword>
<dbReference type="HOGENOM" id="CLU_015553_3_2_10"/>
<dbReference type="GO" id="GO:0009279">
    <property type="term" value="C:cell outer membrane"/>
    <property type="evidence" value="ECO:0007669"/>
    <property type="project" value="UniProtKB-SubCell"/>
</dbReference>
<organism evidence="9 10">
    <name type="scientific">Elizabethkingia anophelis NUHP1</name>
    <dbReference type="NCBI Taxonomy" id="1338011"/>
    <lineage>
        <taxon>Bacteria</taxon>
        <taxon>Pseudomonadati</taxon>
        <taxon>Bacteroidota</taxon>
        <taxon>Flavobacteriia</taxon>
        <taxon>Flavobacteriales</taxon>
        <taxon>Weeksellaceae</taxon>
        <taxon>Elizabethkingia</taxon>
    </lineage>
</organism>
<evidence type="ECO:0000256" key="2">
    <source>
        <dbReference type="ARBA" id="ARBA00006275"/>
    </source>
</evidence>
<evidence type="ECO:0000313" key="9">
    <source>
        <dbReference type="EMBL" id="AIL47558.1"/>
    </source>
</evidence>
<dbReference type="SUPFAM" id="SSF48452">
    <property type="entry name" value="TPR-like"/>
    <property type="match status" value="1"/>
</dbReference>
<dbReference type="KEGG" id="eao:BD94_3783"/>
<evidence type="ECO:0000256" key="5">
    <source>
        <dbReference type="ARBA" id="ARBA00023237"/>
    </source>
</evidence>
<dbReference type="CDD" id="cd08977">
    <property type="entry name" value="SusD"/>
    <property type="match status" value="1"/>
</dbReference>
<reference evidence="9" key="1">
    <citation type="journal article" date="2013" name="Lancet">
        <title>First case of E anophelis outbreak in an intensive-care unit.</title>
        <authorList>
            <person name="Teo J."/>
            <person name="Tan S.Y."/>
            <person name="Tay M."/>
            <person name="Ding Y."/>
            <person name="Kjelleberg S."/>
            <person name="Givskov M."/>
            <person name="Lin R.T."/>
            <person name="Yang L."/>
        </authorList>
    </citation>
    <scope>NUCLEOTIDE SEQUENCE [LARGE SCALE GENOMIC DNA]</scope>
    <source>
        <strain evidence="9">NUHP1</strain>
    </source>
</reference>
<dbReference type="EMBL" id="CP007547">
    <property type="protein sequence ID" value="AIL47558.1"/>
    <property type="molecule type" value="Genomic_DNA"/>
</dbReference>
<evidence type="ECO:0000256" key="6">
    <source>
        <dbReference type="SAM" id="SignalP"/>
    </source>
</evidence>
<evidence type="ECO:0000313" key="10">
    <source>
        <dbReference type="Proteomes" id="UP000028933"/>
    </source>
</evidence>
<feature type="domain" description="RagB/SusD" evidence="7">
    <location>
        <begin position="357"/>
        <end position="509"/>
    </location>
</feature>
<dbReference type="STRING" id="1338011.BD94_3783"/>
<comment type="subcellular location">
    <subcellularLocation>
        <location evidence="1">Cell outer membrane</location>
    </subcellularLocation>
</comment>
<comment type="similarity">
    <text evidence="2">Belongs to the SusD family.</text>
</comment>
<dbReference type="InterPro" id="IPR012944">
    <property type="entry name" value="SusD_RagB_dom"/>
</dbReference>
<dbReference type="InterPro" id="IPR033985">
    <property type="entry name" value="SusD-like_N"/>
</dbReference>
<reference evidence="9" key="2">
    <citation type="journal article" date="2015" name="Genome Biol. Evol.">
        <title>Complete Genome Sequence and Transcriptomic Analysis of the Novel Pathogen Elizabethkingia anophelis in Response to Oxidative Stress.</title>
        <authorList>
            <person name="Li Y."/>
            <person name="Liu Y."/>
            <person name="Chew S.C."/>
            <person name="Tay M."/>
            <person name="Salido M.M."/>
            <person name="Teo J."/>
            <person name="Lauro F.M."/>
            <person name="Givskov M."/>
            <person name="Yang L."/>
        </authorList>
    </citation>
    <scope>NUCLEOTIDE SEQUENCE</scope>
    <source>
        <strain evidence="9">NUHP1</strain>
    </source>
</reference>
<evidence type="ECO:0000256" key="4">
    <source>
        <dbReference type="ARBA" id="ARBA00023136"/>
    </source>
</evidence>
<feature type="domain" description="SusD-like N-terminal" evidence="8">
    <location>
        <begin position="27"/>
        <end position="241"/>
    </location>
</feature>
<evidence type="ECO:0000256" key="3">
    <source>
        <dbReference type="ARBA" id="ARBA00022729"/>
    </source>
</evidence>
<dbReference type="eggNOG" id="COG1834">
    <property type="taxonomic scope" value="Bacteria"/>
</dbReference>
<dbReference type="PROSITE" id="PS51257">
    <property type="entry name" value="PROKAR_LIPOPROTEIN"/>
    <property type="match status" value="1"/>
</dbReference>
<feature type="signal peptide" evidence="6">
    <location>
        <begin position="1"/>
        <end position="22"/>
    </location>
</feature>
<evidence type="ECO:0000256" key="1">
    <source>
        <dbReference type="ARBA" id="ARBA00004442"/>
    </source>
</evidence>
<dbReference type="RefSeq" id="WP_021348626.1">
    <property type="nucleotide sequence ID" value="NZ_CP007547.1"/>
</dbReference>
<feature type="chain" id="PRO_5001717834" evidence="6">
    <location>
        <begin position="23"/>
        <end position="511"/>
    </location>
</feature>